<evidence type="ECO:0000256" key="5">
    <source>
        <dbReference type="ARBA" id="ARBA00022827"/>
    </source>
</evidence>
<comment type="cofactor">
    <cofactor evidence="1">
        <name>FAD</name>
        <dbReference type="ChEBI" id="CHEBI:57692"/>
    </cofactor>
</comment>
<accession>A0A0N8KEJ7</accession>
<dbReference type="Pfam" id="PF00970">
    <property type="entry name" value="FAD_binding_6"/>
    <property type="match status" value="1"/>
</dbReference>
<dbReference type="OrthoDB" id="9786134at2"/>
<dbReference type="GO" id="GO:0046872">
    <property type="term" value="F:metal ion binding"/>
    <property type="evidence" value="ECO:0007669"/>
    <property type="project" value="UniProtKB-KW"/>
</dbReference>
<dbReference type="InterPro" id="IPR017938">
    <property type="entry name" value="Riboflavin_synthase-like_b-brl"/>
</dbReference>
<dbReference type="PANTHER" id="PTHR47354:SF6">
    <property type="entry name" value="NADH OXIDOREDUCTASE HCR"/>
    <property type="match status" value="1"/>
</dbReference>
<dbReference type="AlphaFoldDB" id="A0A0N8KEJ7"/>
<evidence type="ECO:0000256" key="2">
    <source>
        <dbReference type="ARBA" id="ARBA00022630"/>
    </source>
</evidence>
<keyword evidence="3" id="KW-0001">2Fe-2S</keyword>
<evidence type="ECO:0000313" key="14">
    <source>
        <dbReference type="Proteomes" id="UP000182800"/>
    </source>
</evidence>
<gene>
    <name evidence="12" type="ORF">GA0071312_3429</name>
    <name evidence="11" type="ORF">HLUCCO17_06375</name>
</gene>
<evidence type="ECO:0000313" key="13">
    <source>
        <dbReference type="Proteomes" id="UP000050497"/>
    </source>
</evidence>
<keyword evidence="7" id="KW-0408">Iron</keyword>
<dbReference type="Pfam" id="PF00175">
    <property type="entry name" value="NAD_binding_1"/>
    <property type="match status" value="1"/>
</dbReference>
<dbReference type="Gene3D" id="3.40.50.80">
    <property type="entry name" value="Nucleotide-binding domain of ferredoxin-NADP reductase (FNR) module"/>
    <property type="match status" value="1"/>
</dbReference>
<organism evidence="11 13">
    <name type="scientific">Saliniramus fredricksonii</name>
    <dbReference type="NCBI Taxonomy" id="1653334"/>
    <lineage>
        <taxon>Bacteria</taxon>
        <taxon>Pseudomonadati</taxon>
        <taxon>Pseudomonadota</taxon>
        <taxon>Alphaproteobacteria</taxon>
        <taxon>Hyphomicrobiales</taxon>
        <taxon>Salinarimonadaceae</taxon>
        <taxon>Saliniramus</taxon>
    </lineage>
</organism>
<dbReference type="SUPFAM" id="SSF52343">
    <property type="entry name" value="Ferredoxin reductase-like, C-terminal NADP-linked domain"/>
    <property type="match status" value="1"/>
</dbReference>
<proteinExistence type="predicted"/>
<dbReference type="PRINTS" id="PR00410">
    <property type="entry name" value="PHEHYDRXLASE"/>
</dbReference>
<evidence type="ECO:0000256" key="7">
    <source>
        <dbReference type="ARBA" id="ARBA00023004"/>
    </source>
</evidence>
<protein>
    <submittedName>
        <fullName evidence="12">Ferredoxin-NADP reductase</fullName>
    </submittedName>
    <submittedName>
        <fullName evidence="11">Flavodoxin reductases (Ferredoxin-NADPH reductases) family 1</fullName>
    </submittedName>
</protein>
<dbReference type="InterPro" id="IPR008333">
    <property type="entry name" value="Cbr1-like_FAD-bd_dom"/>
</dbReference>
<dbReference type="Proteomes" id="UP000182800">
    <property type="component" value="Unassembled WGS sequence"/>
</dbReference>
<evidence type="ECO:0000259" key="10">
    <source>
        <dbReference type="PROSITE" id="PS51384"/>
    </source>
</evidence>
<keyword evidence="6" id="KW-0560">Oxidoreductase</keyword>
<dbReference type="PROSITE" id="PS51384">
    <property type="entry name" value="FAD_FR"/>
    <property type="match status" value="1"/>
</dbReference>
<comment type="caution">
    <text evidence="11">The sequence shown here is derived from an EMBL/GenBank/DDBJ whole genome shotgun (WGS) entry which is preliminary data.</text>
</comment>
<dbReference type="CDD" id="cd06196">
    <property type="entry name" value="FNR_like_1"/>
    <property type="match status" value="1"/>
</dbReference>
<dbReference type="InterPro" id="IPR017927">
    <property type="entry name" value="FAD-bd_FR_type"/>
</dbReference>
<keyword evidence="2" id="KW-0285">Flavoprotein</keyword>
<comment type="cofactor">
    <cofactor evidence="9">
        <name>[2Fe-2S] cluster</name>
        <dbReference type="ChEBI" id="CHEBI:190135"/>
    </cofactor>
</comment>
<dbReference type="PRINTS" id="PR00371">
    <property type="entry name" value="FPNCR"/>
</dbReference>
<keyword evidence="14" id="KW-1185">Reference proteome</keyword>
<dbReference type="InterPro" id="IPR039261">
    <property type="entry name" value="FNR_nucleotide-bd"/>
</dbReference>
<evidence type="ECO:0000313" key="11">
    <source>
        <dbReference type="EMBL" id="KPQ11530.1"/>
    </source>
</evidence>
<dbReference type="EMBL" id="LJSX01000007">
    <property type="protein sequence ID" value="KPQ11530.1"/>
    <property type="molecule type" value="Genomic_DNA"/>
</dbReference>
<keyword evidence="4" id="KW-0479">Metal-binding</keyword>
<evidence type="ECO:0000256" key="9">
    <source>
        <dbReference type="ARBA" id="ARBA00034078"/>
    </source>
</evidence>
<dbReference type="PANTHER" id="PTHR47354">
    <property type="entry name" value="NADH OXIDOREDUCTASE HCR"/>
    <property type="match status" value="1"/>
</dbReference>
<dbReference type="GO" id="GO:0016491">
    <property type="term" value="F:oxidoreductase activity"/>
    <property type="evidence" value="ECO:0007669"/>
    <property type="project" value="UniProtKB-KW"/>
</dbReference>
<name>A0A0N8KEJ7_9HYPH</name>
<evidence type="ECO:0000256" key="3">
    <source>
        <dbReference type="ARBA" id="ARBA00022714"/>
    </source>
</evidence>
<dbReference type="InterPro" id="IPR001709">
    <property type="entry name" value="Flavoprot_Pyr_Nucl_cyt_Rdtase"/>
</dbReference>
<keyword evidence="5" id="KW-0274">FAD</keyword>
<dbReference type="Gene3D" id="2.40.30.10">
    <property type="entry name" value="Translation factors"/>
    <property type="match status" value="1"/>
</dbReference>
<reference evidence="12 14" key="2">
    <citation type="submission" date="2016-08" db="EMBL/GenBank/DDBJ databases">
        <authorList>
            <person name="Varghese N."/>
            <person name="Submissions Spin"/>
        </authorList>
    </citation>
    <scope>NUCLEOTIDE SEQUENCE [LARGE SCALE GENOMIC DNA]</scope>
    <source>
        <strain evidence="12 14">HL-109</strain>
    </source>
</reference>
<evidence type="ECO:0000313" key="12">
    <source>
        <dbReference type="EMBL" id="SCC82437.1"/>
    </source>
</evidence>
<evidence type="ECO:0000256" key="6">
    <source>
        <dbReference type="ARBA" id="ARBA00023002"/>
    </source>
</evidence>
<keyword evidence="8" id="KW-0411">Iron-sulfur</keyword>
<sequence>MHRITLREISALTHDTNRLVFTRPEGYDFTPGQATDFALDQDGWREETRPFTFTSQPDEPILEFTIKSYPDHDGVTKRIADLRPGDTVLIDEPWGAINDQGPGIFIAGGAGITPFIPILRRRARENELSGCTLIFSNRTERDIILREEWEGMPGLECIFTVTDENGATVPRQDITADFLKANVPDWGGHVYICGPPPMIEAVEKAVKSLGVSDEHIVTEEA</sequence>
<evidence type="ECO:0000256" key="8">
    <source>
        <dbReference type="ARBA" id="ARBA00023014"/>
    </source>
</evidence>
<dbReference type="InterPro" id="IPR001433">
    <property type="entry name" value="OxRdtase_FAD/NAD-bd"/>
</dbReference>
<dbReference type="EMBL" id="FMBM01000002">
    <property type="protein sequence ID" value="SCC82437.1"/>
    <property type="molecule type" value="Genomic_DNA"/>
</dbReference>
<reference evidence="11 13" key="1">
    <citation type="submission" date="2015-09" db="EMBL/GenBank/DDBJ databases">
        <title>Identification and resolution of microdiversity through metagenomic sequencing of parallel consortia.</title>
        <authorList>
            <person name="Nelson W.C."/>
            <person name="Romine M.F."/>
            <person name="Lindemann S.R."/>
        </authorList>
    </citation>
    <scope>NUCLEOTIDE SEQUENCE [LARGE SCALE GENOMIC DNA]</scope>
    <source>
        <strain evidence="11">HL-109</strain>
    </source>
</reference>
<dbReference type="RefSeq" id="WP_074445927.1">
    <property type="nucleotide sequence ID" value="NZ_FMBM01000002.1"/>
</dbReference>
<dbReference type="SUPFAM" id="SSF63380">
    <property type="entry name" value="Riboflavin synthase domain-like"/>
    <property type="match status" value="1"/>
</dbReference>
<dbReference type="STRING" id="1653334.GA0071312_3429"/>
<dbReference type="InterPro" id="IPR050415">
    <property type="entry name" value="MRET"/>
</dbReference>
<evidence type="ECO:0000256" key="4">
    <source>
        <dbReference type="ARBA" id="ARBA00022723"/>
    </source>
</evidence>
<dbReference type="GO" id="GO:0051537">
    <property type="term" value="F:2 iron, 2 sulfur cluster binding"/>
    <property type="evidence" value="ECO:0007669"/>
    <property type="project" value="UniProtKB-KW"/>
</dbReference>
<feature type="domain" description="FAD-binding FR-type" evidence="10">
    <location>
        <begin position="1"/>
        <end position="100"/>
    </location>
</feature>
<dbReference type="PATRIC" id="fig|1653334.4.peg.2351"/>
<evidence type="ECO:0000256" key="1">
    <source>
        <dbReference type="ARBA" id="ARBA00001974"/>
    </source>
</evidence>
<dbReference type="Proteomes" id="UP000050497">
    <property type="component" value="Unassembled WGS sequence"/>
</dbReference>